<reference evidence="1 2" key="1">
    <citation type="submission" date="2023-07" db="EMBL/GenBank/DDBJ databases">
        <title>Sorghum-associated microbial communities from plants grown in Nebraska, USA.</title>
        <authorList>
            <person name="Schachtman D."/>
        </authorList>
    </citation>
    <scope>NUCLEOTIDE SEQUENCE [LARGE SCALE GENOMIC DNA]</scope>
    <source>
        <strain evidence="1 2">DS1314</strain>
    </source>
</reference>
<evidence type="ECO:0008006" key="3">
    <source>
        <dbReference type="Google" id="ProtNLM"/>
    </source>
</evidence>
<sequence>MRTATILIIILLTFVTGCTGQNQRIDPNEFLHQFQTSLEEQGLEVKFMEPSSSVDMQGLMPHQFSISHDGEDSDTVFIFFTDSIEQAKQALVKANFNISLLTKVGEYTKDNVIIIQFAHDGNLDKYRSQIDTAISSDEE</sequence>
<comment type="caution">
    <text evidence="1">The sequence shown here is derived from an EMBL/GenBank/DDBJ whole genome shotgun (WGS) entry which is preliminary data.</text>
</comment>
<organism evidence="1 2">
    <name type="scientific">Paenibacillus tundrae</name>
    <dbReference type="NCBI Taxonomy" id="528187"/>
    <lineage>
        <taxon>Bacteria</taxon>
        <taxon>Bacillati</taxon>
        <taxon>Bacillota</taxon>
        <taxon>Bacilli</taxon>
        <taxon>Bacillales</taxon>
        <taxon>Paenibacillaceae</taxon>
        <taxon>Paenibacillus</taxon>
    </lineage>
</organism>
<dbReference type="PROSITE" id="PS51257">
    <property type="entry name" value="PROKAR_LIPOPROTEIN"/>
    <property type="match status" value="1"/>
</dbReference>
<name>A0ABT9WF69_9BACL</name>
<dbReference type="Proteomes" id="UP001233836">
    <property type="component" value="Unassembled WGS sequence"/>
</dbReference>
<evidence type="ECO:0000313" key="2">
    <source>
        <dbReference type="Proteomes" id="UP001233836"/>
    </source>
</evidence>
<dbReference type="EMBL" id="JAUSTI010000008">
    <property type="protein sequence ID" value="MDQ0171785.1"/>
    <property type="molecule type" value="Genomic_DNA"/>
</dbReference>
<protein>
    <recommendedName>
        <fullName evidence="3">Lipoprotein</fullName>
    </recommendedName>
</protein>
<keyword evidence="2" id="KW-1185">Reference proteome</keyword>
<accession>A0ABT9WF69</accession>
<proteinExistence type="predicted"/>
<evidence type="ECO:0000313" key="1">
    <source>
        <dbReference type="EMBL" id="MDQ0171785.1"/>
    </source>
</evidence>
<gene>
    <name evidence="1" type="ORF">J2T19_003247</name>
</gene>